<dbReference type="RefSeq" id="WP_096573603.1">
    <property type="nucleotide sequence ID" value="NZ_CAWNJS010000001.1"/>
</dbReference>
<dbReference type="KEGG" id="ttq:NIES37_03060"/>
<keyword evidence="2" id="KW-1185">Reference proteome</keyword>
<sequence>MAFENKLLGIGHWGIGHREKAEGQGAGSRGKITNTNYQLPITNYQLPITQFPIPVLLLTKKALLKR</sequence>
<reference evidence="1 2" key="1">
    <citation type="submission" date="2017-06" db="EMBL/GenBank/DDBJ databases">
        <title>Genome sequencing of cyanobaciteial culture collection at National Institute for Environmental Studies (NIES).</title>
        <authorList>
            <person name="Hirose Y."/>
            <person name="Shimura Y."/>
            <person name="Fujisawa T."/>
            <person name="Nakamura Y."/>
            <person name="Kawachi M."/>
        </authorList>
    </citation>
    <scope>NUCLEOTIDE SEQUENCE [LARGE SCALE GENOMIC DNA]</scope>
    <source>
        <strain evidence="1 2">NIES-37</strain>
    </source>
</reference>
<dbReference type="EMBL" id="AP018248">
    <property type="protein sequence ID" value="BAY96374.1"/>
    <property type="molecule type" value="Genomic_DNA"/>
</dbReference>
<proteinExistence type="predicted"/>
<evidence type="ECO:0000313" key="1">
    <source>
        <dbReference type="EMBL" id="BAY96374.1"/>
    </source>
</evidence>
<protein>
    <submittedName>
        <fullName evidence="1">Uncharacterized protein</fullName>
    </submittedName>
</protein>
<name>A0A1Z4MSD6_9CYAN</name>
<accession>A0A1Z4MSD6</accession>
<dbReference type="AlphaFoldDB" id="A0A1Z4MSD6"/>
<evidence type="ECO:0000313" key="2">
    <source>
        <dbReference type="Proteomes" id="UP000218785"/>
    </source>
</evidence>
<dbReference type="Proteomes" id="UP000218785">
    <property type="component" value="Chromosome"/>
</dbReference>
<organism evidence="1 2">
    <name type="scientific">Tolypothrix tenuis PCC 7101</name>
    <dbReference type="NCBI Taxonomy" id="231146"/>
    <lineage>
        <taxon>Bacteria</taxon>
        <taxon>Bacillati</taxon>
        <taxon>Cyanobacteriota</taxon>
        <taxon>Cyanophyceae</taxon>
        <taxon>Nostocales</taxon>
        <taxon>Tolypothrichaceae</taxon>
        <taxon>Tolypothrix</taxon>
    </lineage>
</organism>
<gene>
    <name evidence="1" type="ORF">NIES37_03060</name>
</gene>